<dbReference type="OrthoDB" id="84643at2157"/>
<dbReference type="GO" id="GO:0003746">
    <property type="term" value="F:translation elongation factor activity"/>
    <property type="evidence" value="ECO:0007669"/>
    <property type="project" value="UniProtKB-UniRule"/>
</dbReference>
<evidence type="ECO:0000256" key="3">
    <source>
        <dbReference type="ARBA" id="ARBA00017600"/>
    </source>
</evidence>
<protein>
    <recommendedName>
        <fullName evidence="3 7">Elongation factor 1-beta</fullName>
        <shortName evidence="7">EF-1-beta</shortName>
    </recommendedName>
    <alternativeName>
        <fullName evidence="6 7">aEF-1beta</fullName>
    </alternativeName>
</protein>
<dbReference type="Gene3D" id="3.30.70.60">
    <property type="match status" value="1"/>
</dbReference>
<dbReference type="EMBL" id="LT158599">
    <property type="protein sequence ID" value="CVK34661.1"/>
    <property type="molecule type" value="Genomic_DNA"/>
</dbReference>
<dbReference type="InterPro" id="IPR014717">
    <property type="entry name" value="Transl_elong_EF1B/ribsomal_bS6"/>
</dbReference>
<organism evidence="9 10">
    <name type="scientific">Methanoculleus bourgensis</name>
    <dbReference type="NCBI Taxonomy" id="83986"/>
    <lineage>
        <taxon>Archaea</taxon>
        <taxon>Methanobacteriati</taxon>
        <taxon>Methanobacteriota</taxon>
        <taxon>Stenosarchaea group</taxon>
        <taxon>Methanomicrobia</taxon>
        <taxon>Methanomicrobiales</taxon>
        <taxon>Methanomicrobiaceae</taxon>
        <taxon>Methanoculleus</taxon>
    </lineage>
</organism>
<comment type="function">
    <text evidence="1 7">Promotes the exchange of GDP for GTP in EF-1-alpha/GDP, thus allowing the regeneration of EF-1-alpha/GTP that could then be used to form the ternary complex EF-1-alpha/GTP/AAtRNA.</text>
</comment>
<dbReference type="NCBIfam" id="TIGR00489">
    <property type="entry name" value="aEF-1_beta"/>
    <property type="match status" value="1"/>
</dbReference>
<feature type="domain" description="Translation elongation factor EF1B beta/delta subunit guanine nucleotide exchange" evidence="8">
    <location>
        <begin position="3"/>
        <end position="84"/>
    </location>
</feature>
<evidence type="ECO:0000256" key="1">
    <source>
        <dbReference type="ARBA" id="ARBA00003815"/>
    </source>
</evidence>
<accession>A0A0X8XYZ7</accession>
<comment type="similarity">
    <text evidence="2 7">Belongs to the EF-1-beta/EF-1-delta family.</text>
</comment>
<name>A0A0X8XYZ7_9EURY</name>
<evidence type="ECO:0000256" key="7">
    <source>
        <dbReference type="HAMAP-Rule" id="MF_00043"/>
    </source>
</evidence>
<dbReference type="AlphaFoldDB" id="A0A0X8XYZ7"/>
<dbReference type="Proteomes" id="UP000069850">
    <property type="component" value="Chromosome 1"/>
</dbReference>
<dbReference type="InterPro" id="IPR036219">
    <property type="entry name" value="eEF-1beta-like_sf"/>
</dbReference>
<evidence type="ECO:0000256" key="6">
    <source>
        <dbReference type="ARBA" id="ARBA00032274"/>
    </source>
</evidence>
<proteinExistence type="inferred from homology"/>
<evidence type="ECO:0000259" key="8">
    <source>
        <dbReference type="SMART" id="SM00888"/>
    </source>
</evidence>
<dbReference type="InterPro" id="IPR014038">
    <property type="entry name" value="EF1B_bsu/dsu_GNE"/>
</dbReference>
<keyword evidence="5 7" id="KW-0648">Protein biosynthesis</keyword>
<evidence type="ECO:0000313" key="9">
    <source>
        <dbReference type="EMBL" id="CVK34661.1"/>
    </source>
</evidence>
<evidence type="ECO:0000256" key="2">
    <source>
        <dbReference type="ARBA" id="ARBA00007411"/>
    </source>
</evidence>
<dbReference type="GeneID" id="27138828"/>
<gene>
    <name evidence="7 9" type="primary">ef1b</name>
    <name evidence="9" type="ORF">MMAB1_3448</name>
</gene>
<dbReference type="Pfam" id="PF00736">
    <property type="entry name" value="EF1_GNE"/>
    <property type="match status" value="1"/>
</dbReference>
<dbReference type="SMART" id="SM00888">
    <property type="entry name" value="EF1_GNE"/>
    <property type="match status" value="1"/>
</dbReference>
<sequence length="84" mass="8787">MGDVAIILKIMPESPEVDREALKAAIRAAVPVNDIREEPIGFGLVALKAVVVVPDKAGAPDEVETALRNLQGVGSAEIIESTLV</sequence>
<keyword evidence="4 7" id="KW-0251">Elongation factor</keyword>
<dbReference type="PANTHER" id="PTHR39647">
    <property type="entry name" value="ELONGATION FACTOR 1-BETA"/>
    <property type="match status" value="1"/>
</dbReference>
<dbReference type="PANTHER" id="PTHR39647:SF1">
    <property type="entry name" value="ELONGATION FACTOR 1-BETA"/>
    <property type="match status" value="1"/>
</dbReference>
<evidence type="ECO:0000313" key="10">
    <source>
        <dbReference type="Proteomes" id="UP000069850"/>
    </source>
</evidence>
<evidence type="ECO:0000256" key="5">
    <source>
        <dbReference type="ARBA" id="ARBA00022917"/>
    </source>
</evidence>
<dbReference type="HAMAP" id="MF_00043">
    <property type="entry name" value="EF1_beta"/>
    <property type="match status" value="1"/>
</dbReference>
<dbReference type="SUPFAM" id="SSF54984">
    <property type="entry name" value="eEF-1beta-like"/>
    <property type="match status" value="1"/>
</dbReference>
<dbReference type="InterPro" id="IPR004542">
    <property type="entry name" value="Transl_elong_EF1B_B_arc"/>
</dbReference>
<dbReference type="RefSeq" id="WP_062266204.1">
    <property type="nucleotide sequence ID" value="NZ_JBMHJL010000322.1"/>
</dbReference>
<reference evidence="9 10" key="1">
    <citation type="submission" date="2016-01" db="EMBL/GenBank/DDBJ databases">
        <authorList>
            <person name="Manzoor S."/>
        </authorList>
    </citation>
    <scope>NUCLEOTIDE SEQUENCE [LARGE SCALE GENOMIC DNA]</scope>
    <source>
        <strain evidence="9">Methanoculleus sp MAB1</strain>
    </source>
</reference>
<dbReference type="KEGG" id="mema:MMAB1_3448"/>
<dbReference type="NCBIfam" id="NF001670">
    <property type="entry name" value="PRK00435.1"/>
    <property type="match status" value="1"/>
</dbReference>
<dbReference type="PIRSF" id="PIRSF006521">
    <property type="entry name" value="Transl_elong_EF1B_B_arc"/>
    <property type="match status" value="1"/>
</dbReference>
<evidence type="ECO:0000256" key="4">
    <source>
        <dbReference type="ARBA" id="ARBA00022768"/>
    </source>
</evidence>